<sequence length="880" mass="98808">MTSTVPPAPYTFDILQDQALKSHFLEKPFFLHLFDYYITAPSDLEASLGEKILLVLALDIKVAIDKNQILPKVLLADDLQARVKTALEELWENVPFVERLRTDKPHFEGSINKFLSLLMDERQFNVAVNPSHSRAHPTMFPRLQPLPQLNLKRYIRQQHEDWYQELHQSTFMVGVKLCVRYNAILSKMQAELEAKEPEKIKEYRQYVKDYQEGKIKMYQTEDGKLEAAGRFYDKFGKQMSKTYDINVFSILVWVGENGRPTFDFRQTPDWSLGGNDHADNIEELQNLLEGILTDQFGPKGKGMKIRKKRRNNASIDPKCASPPPIPKNLERLDRKSICNGLRDYFKSVADWQGGGLKSDLIPWAKLKDGGAGAIFKNHTRCVPDNVTIDAIDDMNVNALKQWYKILLELEGQGETPVVFVDSLLNGPKIEMSRGVVGQQDSSDDDEEEESSDEDSEPVPLRLDLGLPAWFHHPMQSGLPAPDDALSSSIPSSSSLDPGALPPMTPPVSDGPSIIPTLGSKTVPSPNDTLSQRMSSPSPHRPSPTPASTGGIPPLAPTLSRSSSLNQLNSVSNDFQTGALSGRGKKTGPPTRIPPGSPRKKAKAGNRKADSLQSCETLPRRTRAWLPDVEDQPKWRKSKKRSLFVWGVPDPLESIALEAYLSKAYVKELPGPAREDFKKVVEGVHVLDELIKSVDPETFHVPEHPDAPEAINLWAEGCNSGEYVNVDKDLVRTHYQEIESWIEGLKFERVNSMTEDEILQEPWFRPSGQGLSHVLWGLRICLMGYKWFQPDERLPQSLAVTFQGLKDVTTRIRSSPRILGWNTSRAPSHGMTVRRRLDPVFSGLLIFLNSFNHVYLRLFSTLISVTSIVSSNATNGSVKCR</sequence>
<feature type="region of interest" description="Disordered" evidence="1">
    <location>
        <begin position="573"/>
        <end position="611"/>
    </location>
</feature>
<feature type="compositionally biased region" description="Low complexity" evidence="1">
    <location>
        <begin position="479"/>
        <end position="497"/>
    </location>
</feature>
<feature type="compositionally biased region" description="Basic residues" evidence="1">
    <location>
        <begin position="301"/>
        <end position="311"/>
    </location>
</feature>
<keyword evidence="3" id="KW-1185">Reference proteome</keyword>
<feature type="region of interest" description="Disordered" evidence="1">
    <location>
        <begin position="301"/>
        <end position="327"/>
    </location>
</feature>
<evidence type="ECO:0000313" key="3">
    <source>
        <dbReference type="Proteomes" id="UP000297245"/>
    </source>
</evidence>
<feature type="region of interest" description="Disordered" evidence="1">
    <location>
        <begin position="431"/>
        <end position="460"/>
    </location>
</feature>
<dbReference type="AlphaFoldDB" id="A0A4S8LVR9"/>
<feature type="compositionally biased region" description="Acidic residues" evidence="1">
    <location>
        <begin position="441"/>
        <end position="456"/>
    </location>
</feature>
<name>A0A4S8LVR9_DENBC</name>
<feature type="compositionally biased region" description="Polar residues" evidence="1">
    <location>
        <begin position="518"/>
        <end position="533"/>
    </location>
</feature>
<accession>A0A4S8LVR9</accession>
<proteinExistence type="predicted"/>
<dbReference type="EMBL" id="ML179247">
    <property type="protein sequence ID" value="THU93540.1"/>
    <property type="molecule type" value="Genomic_DNA"/>
</dbReference>
<dbReference type="Proteomes" id="UP000297245">
    <property type="component" value="Unassembled WGS sequence"/>
</dbReference>
<evidence type="ECO:0000313" key="2">
    <source>
        <dbReference type="EMBL" id="THU93540.1"/>
    </source>
</evidence>
<organism evidence="2 3">
    <name type="scientific">Dendrothele bispora (strain CBS 962.96)</name>
    <dbReference type="NCBI Taxonomy" id="1314807"/>
    <lineage>
        <taxon>Eukaryota</taxon>
        <taxon>Fungi</taxon>
        <taxon>Dikarya</taxon>
        <taxon>Basidiomycota</taxon>
        <taxon>Agaricomycotina</taxon>
        <taxon>Agaricomycetes</taxon>
        <taxon>Agaricomycetidae</taxon>
        <taxon>Agaricales</taxon>
        <taxon>Agaricales incertae sedis</taxon>
        <taxon>Dendrothele</taxon>
    </lineage>
</organism>
<evidence type="ECO:0000256" key="1">
    <source>
        <dbReference type="SAM" id="MobiDB-lite"/>
    </source>
</evidence>
<reference evidence="2 3" key="1">
    <citation type="journal article" date="2019" name="Nat. Ecol. Evol.">
        <title>Megaphylogeny resolves global patterns of mushroom evolution.</title>
        <authorList>
            <person name="Varga T."/>
            <person name="Krizsan K."/>
            <person name="Foldi C."/>
            <person name="Dima B."/>
            <person name="Sanchez-Garcia M."/>
            <person name="Sanchez-Ramirez S."/>
            <person name="Szollosi G.J."/>
            <person name="Szarkandi J.G."/>
            <person name="Papp V."/>
            <person name="Albert L."/>
            <person name="Andreopoulos W."/>
            <person name="Angelini C."/>
            <person name="Antonin V."/>
            <person name="Barry K.W."/>
            <person name="Bougher N.L."/>
            <person name="Buchanan P."/>
            <person name="Buyck B."/>
            <person name="Bense V."/>
            <person name="Catcheside P."/>
            <person name="Chovatia M."/>
            <person name="Cooper J."/>
            <person name="Damon W."/>
            <person name="Desjardin D."/>
            <person name="Finy P."/>
            <person name="Geml J."/>
            <person name="Haridas S."/>
            <person name="Hughes K."/>
            <person name="Justo A."/>
            <person name="Karasinski D."/>
            <person name="Kautmanova I."/>
            <person name="Kiss B."/>
            <person name="Kocsube S."/>
            <person name="Kotiranta H."/>
            <person name="LaButti K.M."/>
            <person name="Lechner B.E."/>
            <person name="Liimatainen K."/>
            <person name="Lipzen A."/>
            <person name="Lukacs Z."/>
            <person name="Mihaltcheva S."/>
            <person name="Morgado L.N."/>
            <person name="Niskanen T."/>
            <person name="Noordeloos M.E."/>
            <person name="Ohm R.A."/>
            <person name="Ortiz-Santana B."/>
            <person name="Ovrebo C."/>
            <person name="Racz N."/>
            <person name="Riley R."/>
            <person name="Savchenko A."/>
            <person name="Shiryaev A."/>
            <person name="Soop K."/>
            <person name="Spirin V."/>
            <person name="Szebenyi C."/>
            <person name="Tomsovsky M."/>
            <person name="Tulloss R.E."/>
            <person name="Uehling J."/>
            <person name="Grigoriev I.V."/>
            <person name="Vagvolgyi C."/>
            <person name="Papp T."/>
            <person name="Martin F.M."/>
            <person name="Miettinen O."/>
            <person name="Hibbett D.S."/>
            <person name="Nagy L.G."/>
        </authorList>
    </citation>
    <scope>NUCLEOTIDE SEQUENCE [LARGE SCALE GENOMIC DNA]</scope>
    <source>
        <strain evidence="2 3">CBS 962.96</strain>
    </source>
</reference>
<gene>
    <name evidence="2" type="ORF">K435DRAFT_799651</name>
</gene>
<protein>
    <submittedName>
        <fullName evidence="2">Uncharacterized protein</fullName>
    </submittedName>
</protein>
<feature type="region of interest" description="Disordered" evidence="1">
    <location>
        <begin position="473"/>
        <end position="561"/>
    </location>
</feature>